<dbReference type="InterPro" id="IPR051584">
    <property type="entry name" value="GPCR-associated_LMBR1"/>
</dbReference>
<comment type="similarity">
    <text evidence="2">Belongs to the LIMR family.</text>
</comment>
<evidence type="ECO:0000256" key="2">
    <source>
        <dbReference type="ARBA" id="ARBA00010487"/>
    </source>
</evidence>
<dbReference type="EMBL" id="JNBS01000412">
    <property type="protein sequence ID" value="OQS05823.1"/>
    <property type="molecule type" value="Genomic_DNA"/>
</dbReference>
<evidence type="ECO:0000256" key="3">
    <source>
        <dbReference type="ARBA" id="ARBA00022692"/>
    </source>
</evidence>
<evidence type="ECO:0000256" key="1">
    <source>
        <dbReference type="ARBA" id="ARBA00004141"/>
    </source>
</evidence>
<evidence type="ECO:0000256" key="6">
    <source>
        <dbReference type="SAM" id="MobiDB-lite"/>
    </source>
</evidence>
<feature type="transmembrane region" description="Helical" evidence="7">
    <location>
        <begin position="6"/>
        <end position="28"/>
    </location>
</feature>
<dbReference type="PANTHER" id="PTHR21355">
    <property type="entry name" value="G-PROTEIN COUPLED RECEPTOR-ASSOCIATED PROTEIN LMBRD2"/>
    <property type="match status" value="1"/>
</dbReference>
<sequence length="483" mass="55063">MHESILIGWKLVYWITFLLSWAVLPILIEFSQSGAFTTRQRLKFSIQFLARHYAVLLMGGVILFAYLIIVDHFTITGVIGLLMALGNTYGLLWIICLLGYGLVNIPRKIWSFADPRGRLRSVYFRAIQVHDERVESMFIYEDVVRDIKQLADRFRTIEDSTIVVNSELHYTKQCIQHVLDTMGTDLEAQNGAKSTRRSSRSALRTANHEDAMPTEKEIIHLHGRAKRIKADLRRCEQTWIDICYEASMLQSAIEITTDKPGVRTYLFKSAAVACIVGSAIIMWSELVMGGSEWASPLRSLMINGNSSFLTQFIVILVLLYMGICAYQSLFSMRMFGRLQLHGNHNSSELSLLTTSIHQSRLQFSLGYNFLLLLNYHEVTENTAFHALFTDMRLIHFFGTDFSMYAPVLMLVLAGLTFFHGYARLVRIMGLDQYEELIPGQVEHEAKISQGEALVMRGIEKYERTWAKDNKSGVSTLTAPLLQD</sequence>
<evidence type="ECO:0000313" key="8">
    <source>
        <dbReference type="EMBL" id="OQS05823.1"/>
    </source>
</evidence>
<dbReference type="PANTHER" id="PTHR21355:SF0">
    <property type="entry name" value="G-PROTEIN COUPLED RECEPTOR-ASSOCIATED PROTEIN LMBRD2"/>
    <property type="match status" value="1"/>
</dbReference>
<dbReference type="OrthoDB" id="203099at2759"/>
<dbReference type="Proteomes" id="UP000243217">
    <property type="component" value="Unassembled WGS sequence"/>
</dbReference>
<keyword evidence="3 7" id="KW-0812">Transmembrane</keyword>
<protein>
    <recommendedName>
        <fullName evidence="10">LMBR1 domain-containing protein 2</fullName>
    </recommendedName>
</protein>
<feature type="transmembrane region" description="Helical" evidence="7">
    <location>
        <begin position="401"/>
        <end position="422"/>
    </location>
</feature>
<comment type="caution">
    <text evidence="8">The sequence shown here is derived from an EMBL/GenBank/DDBJ whole genome shotgun (WGS) entry which is preliminary data.</text>
</comment>
<feature type="region of interest" description="Disordered" evidence="6">
    <location>
        <begin position="189"/>
        <end position="208"/>
    </location>
</feature>
<proteinExistence type="inferred from homology"/>
<keyword evidence="9" id="KW-1185">Reference proteome</keyword>
<dbReference type="AlphaFoldDB" id="A0A1W0A6A7"/>
<evidence type="ECO:0000313" key="9">
    <source>
        <dbReference type="Proteomes" id="UP000243217"/>
    </source>
</evidence>
<feature type="transmembrane region" description="Helical" evidence="7">
    <location>
        <begin position="265"/>
        <end position="288"/>
    </location>
</feature>
<name>A0A1W0A6A7_9STRA</name>
<feature type="transmembrane region" description="Helical" evidence="7">
    <location>
        <begin position="75"/>
        <end position="103"/>
    </location>
</feature>
<accession>A0A1W0A6A7</accession>
<keyword evidence="5 7" id="KW-0472">Membrane</keyword>
<evidence type="ECO:0000256" key="4">
    <source>
        <dbReference type="ARBA" id="ARBA00022989"/>
    </source>
</evidence>
<evidence type="ECO:0000256" key="7">
    <source>
        <dbReference type="SAM" id="Phobius"/>
    </source>
</evidence>
<dbReference type="GO" id="GO:0016020">
    <property type="term" value="C:membrane"/>
    <property type="evidence" value="ECO:0007669"/>
    <property type="project" value="UniProtKB-SubCell"/>
</dbReference>
<dbReference type="STRING" id="74557.A0A1W0A6A7"/>
<evidence type="ECO:0008006" key="10">
    <source>
        <dbReference type="Google" id="ProtNLM"/>
    </source>
</evidence>
<comment type="subcellular location">
    <subcellularLocation>
        <location evidence="1">Membrane</location>
        <topology evidence="1">Multi-pass membrane protein</topology>
    </subcellularLocation>
</comment>
<organism evidence="8 9">
    <name type="scientific">Thraustotheca clavata</name>
    <dbReference type="NCBI Taxonomy" id="74557"/>
    <lineage>
        <taxon>Eukaryota</taxon>
        <taxon>Sar</taxon>
        <taxon>Stramenopiles</taxon>
        <taxon>Oomycota</taxon>
        <taxon>Saprolegniomycetes</taxon>
        <taxon>Saprolegniales</taxon>
        <taxon>Achlyaceae</taxon>
        <taxon>Thraustotheca</taxon>
    </lineage>
</organism>
<dbReference type="InterPro" id="IPR006876">
    <property type="entry name" value="LMBR1-like_membr_prot"/>
</dbReference>
<keyword evidence="4 7" id="KW-1133">Transmembrane helix</keyword>
<feature type="transmembrane region" description="Helical" evidence="7">
    <location>
        <begin position="49"/>
        <end position="69"/>
    </location>
</feature>
<gene>
    <name evidence="8" type="ORF">THRCLA_20519</name>
</gene>
<feature type="transmembrane region" description="Helical" evidence="7">
    <location>
        <begin position="308"/>
        <end position="329"/>
    </location>
</feature>
<dbReference type="Pfam" id="PF04791">
    <property type="entry name" value="LMBR1"/>
    <property type="match status" value="1"/>
</dbReference>
<reference evidence="8 9" key="1">
    <citation type="journal article" date="2014" name="Genome Biol. Evol.">
        <title>The secreted proteins of Achlya hypogyna and Thraustotheca clavata identify the ancestral oomycete secretome and reveal gene acquisitions by horizontal gene transfer.</title>
        <authorList>
            <person name="Misner I."/>
            <person name="Blouin N."/>
            <person name="Leonard G."/>
            <person name="Richards T.A."/>
            <person name="Lane C.E."/>
        </authorList>
    </citation>
    <scope>NUCLEOTIDE SEQUENCE [LARGE SCALE GENOMIC DNA]</scope>
    <source>
        <strain evidence="8 9">ATCC 34112</strain>
    </source>
</reference>
<evidence type="ECO:0000256" key="5">
    <source>
        <dbReference type="ARBA" id="ARBA00023136"/>
    </source>
</evidence>